<organism evidence="1 2">
    <name type="scientific">Tamilnaduibacter salinus</name>
    <dbReference type="NCBI Taxonomy" id="1484056"/>
    <lineage>
        <taxon>Bacteria</taxon>
        <taxon>Pseudomonadati</taxon>
        <taxon>Pseudomonadota</taxon>
        <taxon>Gammaproteobacteria</taxon>
        <taxon>Pseudomonadales</taxon>
        <taxon>Marinobacteraceae</taxon>
        <taxon>Tamilnaduibacter</taxon>
    </lineage>
</organism>
<evidence type="ECO:0000313" key="2">
    <source>
        <dbReference type="Proteomes" id="UP000245887"/>
    </source>
</evidence>
<accession>A0A2U1CV70</accession>
<dbReference type="OrthoDB" id="7355818at2"/>
<name>A0A2U1CV70_9GAMM</name>
<dbReference type="RefSeq" id="WP_116919435.1">
    <property type="nucleotide sequence ID" value="NZ_QEKQ01000007.1"/>
</dbReference>
<evidence type="ECO:0000313" key="1">
    <source>
        <dbReference type="EMBL" id="PVY75376.1"/>
    </source>
</evidence>
<comment type="caution">
    <text evidence="1">The sequence shown here is derived from an EMBL/GenBank/DDBJ whole genome shotgun (WGS) entry which is preliminary data.</text>
</comment>
<dbReference type="Proteomes" id="UP000245887">
    <property type="component" value="Unassembled WGS sequence"/>
</dbReference>
<protein>
    <submittedName>
        <fullName evidence="1">Uncharacterized protein</fullName>
    </submittedName>
</protein>
<gene>
    <name evidence="1" type="ORF">C8D92_10793</name>
</gene>
<reference evidence="1 2" key="1">
    <citation type="submission" date="2018-04" db="EMBL/GenBank/DDBJ databases">
        <title>Genomic Encyclopedia of Type Strains, Phase IV (KMG-IV): sequencing the most valuable type-strain genomes for metagenomic binning, comparative biology and taxonomic classification.</title>
        <authorList>
            <person name="Goeker M."/>
        </authorList>
    </citation>
    <scope>NUCLEOTIDE SEQUENCE [LARGE SCALE GENOMIC DNA]</scope>
    <source>
        <strain evidence="1 2">DSM 28688</strain>
    </source>
</reference>
<dbReference type="AlphaFoldDB" id="A0A2U1CV70"/>
<sequence>MSRAHALITHVIRPVSEALGGPHPLLEDVLFSAASLREFDPWHAAEPGTLGLFGITPELHRQVWDQYLAYRPEQASRVRGYASQHRFLEAPDDELITNTCYAAAVGISALQWVQSTWPPVSDDVAGVTRLWAELTSIQGHQKVVRFEELLSHQLASHSENSHQQAVLTG</sequence>
<proteinExistence type="predicted"/>
<dbReference type="EMBL" id="QEKQ01000007">
    <property type="protein sequence ID" value="PVY75376.1"/>
    <property type="molecule type" value="Genomic_DNA"/>
</dbReference>